<dbReference type="InterPro" id="IPR023696">
    <property type="entry name" value="Ureohydrolase_dom_sf"/>
</dbReference>
<gene>
    <name evidence="3" type="ORF">JIN82_03865</name>
</gene>
<dbReference type="RefSeq" id="WP_200310327.1">
    <property type="nucleotide sequence ID" value="NZ_JAENIM010000021.1"/>
</dbReference>
<evidence type="ECO:0000313" key="4">
    <source>
        <dbReference type="Proteomes" id="UP000624703"/>
    </source>
</evidence>
<dbReference type="GO" id="GO:0004407">
    <property type="term" value="F:histone deacetylase activity"/>
    <property type="evidence" value="ECO:0007669"/>
    <property type="project" value="TreeGrafter"/>
</dbReference>
<dbReference type="Proteomes" id="UP000624703">
    <property type="component" value="Unassembled WGS sequence"/>
</dbReference>
<proteinExistence type="inferred from homology"/>
<sequence length="322" mass="35353">MQVVDTSNLSTGVHADTLYLDHYTGAGHPESEERYRAILAALADLQGETSEIPLRRATVAEVLLCHDAYYHDFVRMDVDNLADVLRTGDTAICPDSYDVAMHAVGSTLEAVDRVQSGELKNAFCAVRPPGHHASSGRGMGFCIFNNVAIAAQYLLDHYGLERVAILDWDVHHGNGTQDIFYESKKVFFASSHEKGIFPHTGYENESGDGDGVGYTLNQQLPAGSDGRAMIDFWQREIGSKLEWFKPQFILLSAGFDARVGDPIGDLKLTDDDFAELTKVVRGWARRYCDGKLVSVLEGGYDPAGTASAVRAHVRALSDVIRR</sequence>
<comment type="similarity">
    <text evidence="1">Belongs to the histone deacetylase family.</text>
</comment>
<dbReference type="InterPro" id="IPR037138">
    <property type="entry name" value="His_deacetylse_dom_sf"/>
</dbReference>
<dbReference type="InterPro" id="IPR023801">
    <property type="entry name" value="His_deacetylse_dom"/>
</dbReference>
<comment type="caution">
    <text evidence="3">The sequence shown here is derived from an EMBL/GenBank/DDBJ whole genome shotgun (WGS) entry which is preliminary data.</text>
</comment>
<keyword evidence="4" id="KW-1185">Reference proteome</keyword>
<evidence type="ECO:0000259" key="2">
    <source>
        <dbReference type="Pfam" id="PF00850"/>
    </source>
</evidence>
<dbReference type="AlphaFoldDB" id="A0A8J7MCZ2"/>
<evidence type="ECO:0000313" key="3">
    <source>
        <dbReference type="EMBL" id="MBK1790291.1"/>
    </source>
</evidence>
<dbReference type="Gene3D" id="3.40.800.20">
    <property type="entry name" value="Histone deacetylase domain"/>
    <property type="match status" value="1"/>
</dbReference>
<organism evidence="3 4">
    <name type="scientific">Persicirhabdus sediminis</name>
    <dbReference type="NCBI Taxonomy" id="454144"/>
    <lineage>
        <taxon>Bacteria</taxon>
        <taxon>Pseudomonadati</taxon>
        <taxon>Verrucomicrobiota</taxon>
        <taxon>Verrucomicrobiia</taxon>
        <taxon>Verrucomicrobiales</taxon>
        <taxon>Verrucomicrobiaceae</taxon>
        <taxon>Persicirhabdus</taxon>
    </lineage>
</organism>
<dbReference type="InterPro" id="IPR000286">
    <property type="entry name" value="HDACs"/>
</dbReference>
<evidence type="ECO:0000256" key="1">
    <source>
        <dbReference type="ARBA" id="ARBA00005947"/>
    </source>
</evidence>
<accession>A0A8J7MCZ2</accession>
<reference evidence="3" key="1">
    <citation type="submission" date="2021-01" db="EMBL/GenBank/DDBJ databases">
        <title>Modified the classification status of verrucomicrobia.</title>
        <authorList>
            <person name="Feng X."/>
        </authorList>
    </citation>
    <scope>NUCLEOTIDE SEQUENCE</scope>
    <source>
        <strain evidence="3">_KCTC 22039</strain>
    </source>
</reference>
<dbReference type="CDD" id="cd09992">
    <property type="entry name" value="HDAC_classII"/>
    <property type="match status" value="1"/>
</dbReference>
<dbReference type="EMBL" id="JAENIM010000021">
    <property type="protein sequence ID" value="MBK1790291.1"/>
    <property type="molecule type" value="Genomic_DNA"/>
</dbReference>
<protein>
    <submittedName>
        <fullName evidence="3">Histone deacetylase</fullName>
    </submittedName>
</protein>
<dbReference type="Pfam" id="PF00850">
    <property type="entry name" value="Hist_deacetyl"/>
    <property type="match status" value="1"/>
</dbReference>
<dbReference type="PRINTS" id="PR01270">
    <property type="entry name" value="HDASUPER"/>
</dbReference>
<name>A0A8J7MCZ2_9BACT</name>
<dbReference type="GO" id="GO:0040029">
    <property type="term" value="P:epigenetic regulation of gene expression"/>
    <property type="evidence" value="ECO:0007669"/>
    <property type="project" value="TreeGrafter"/>
</dbReference>
<dbReference type="PANTHER" id="PTHR10625:SF10">
    <property type="entry name" value="HISTONE DEACETYLASE HDAC1"/>
    <property type="match status" value="1"/>
</dbReference>
<dbReference type="PANTHER" id="PTHR10625">
    <property type="entry name" value="HISTONE DEACETYLASE HDAC1-RELATED"/>
    <property type="match status" value="1"/>
</dbReference>
<feature type="domain" description="Histone deacetylase" evidence="2">
    <location>
        <begin position="28"/>
        <end position="316"/>
    </location>
</feature>
<dbReference type="SUPFAM" id="SSF52768">
    <property type="entry name" value="Arginase/deacetylase"/>
    <property type="match status" value="1"/>
</dbReference>